<dbReference type="PANTHER" id="PTHR43284">
    <property type="entry name" value="ASPARAGINE SYNTHETASE (GLUTAMINE-HYDROLYZING)"/>
    <property type="match status" value="1"/>
</dbReference>
<accession>A0ABZ1KGM6</accession>
<evidence type="ECO:0000256" key="4">
    <source>
        <dbReference type="ARBA" id="ARBA00022741"/>
    </source>
</evidence>
<keyword evidence="11" id="KW-1185">Reference proteome</keyword>
<keyword evidence="7" id="KW-0315">Glutamine amidotransferase</keyword>
<comment type="pathway">
    <text evidence="1">Amino-acid biosynthesis; L-asparagine biosynthesis; L-asparagine from L-aspartate (L-Gln route): step 1/1.</text>
</comment>
<evidence type="ECO:0000256" key="8">
    <source>
        <dbReference type="ARBA" id="ARBA00048741"/>
    </source>
</evidence>
<name>A0ABZ1KGM6_STRAH</name>
<evidence type="ECO:0000313" key="11">
    <source>
        <dbReference type="Proteomes" id="UP001622557"/>
    </source>
</evidence>
<dbReference type="Gene3D" id="3.40.50.620">
    <property type="entry name" value="HUPs"/>
    <property type="match status" value="1"/>
</dbReference>
<keyword evidence="5" id="KW-0067">ATP-binding</keyword>
<organism evidence="10 11">
    <name type="scientific">Streptomyces achromogenes</name>
    <dbReference type="NCBI Taxonomy" id="67255"/>
    <lineage>
        <taxon>Bacteria</taxon>
        <taxon>Bacillati</taxon>
        <taxon>Actinomycetota</taxon>
        <taxon>Actinomycetes</taxon>
        <taxon>Kitasatosporales</taxon>
        <taxon>Streptomycetaceae</taxon>
        <taxon>Streptomyces</taxon>
    </lineage>
</organism>
<reference evidence="10 11" key="1">
    <citation type="submission" date="2022-10" db="EMBL/GenBank/DDBJ databases">
        <title>The complete genomes of actinobacterial strains from the NBC collection.</title>
        <authorList>
            <person name="Joergensen T.S."/>
            <person name="Alvarez Arevalo M."/>
            <person name="Sterndorff E.B."/>
            <person name="Faurdal D."/>
            <person name="Vuksanovic O."/>
            <person name="Mourched A.-S."/>
            <person name="Charusanti P."/>
            <person name="Shaw S."/>
            <person name="Blin K."/>
            <person name="Weber T."/>
        </authorList>
    </citation>
    <scope>NUCLEOTIDE SEQUENCE [LARGE SCALE GENOMIC DNA]</scope>
    <source>
        <strain evidence="10 11">NBC_00156</strain>
    </source>
</reference>
<gene>
    <name evidence="10" type="ORF">OG350_05555</name>
</gene>
<keyword evidence="6" id="KW-0028">Amino-acid biosynthesis</keyword>
<dbReference type="RefSeq" id="WP_405445765.1">
    <property type="nucleotide sequence ID" value="NZ_CP108164.1"/>
</dbReference>
<dbReference type="PANTHER" id="PTHR43284:SF1">
    <property type="entry name" value="ASPARAGINE SYNTHETASE"/>
    <property type="match status" value="1"/>
</dbReference>
<comment type="catalytic activity">
    <reaction evidence="8">
        <text>L-aspartate + L-glutamine + ATP + H2O = L-asparagine + L-glutamate + AMP + diphosphate + H(+)</text>
        <dbReference type="Rhea" id="RHEA:12228"/>
        <dbReference type="ChEBI" id="CHEBI:15377"/>
        <dbReference type="ChEBI" id="CHEBI:15378"/>
        <dbReference type="ChEBI" id="CHEBI:29985"/>
        <dbReference type="ChEBI" id="CHEBI:29991"/>
        <dbReference type="ChEBI" id="CHEBI:30616"/>
        <dbReference type="ChEBI" id="CHEBI:33019"/>
        <dbReference type="ChEBI" id="CHEBI:58048"/>
        <dbReference type="ChEBI" id="CHEBI:58359"/>
        <dbReference type="ChEBI" id="CHEBI:456215"/>
        <dbReference type="EC" id="6.3.5.4"/>
    </reaction>
</comment>
<dbReference type="GeneID" id="97279867"/>
<evidence type="ECO:0000256" key="6">
    <source>
        <dbReference type="ARBA" id="ARBA00022888"/>
    </source>
</evidence>
<comment type="similarity">
    <text evidence="2">Belongs to the asparagine synthetase family.</text>
</comment>
<protein>
    <recommendedName>
        <fullName evidence="3">asparagine synthase (glutamine-hydrolyzing)</fullName>
        <ecNumber evidence="3">6.3.5.4</ecNumber>
    </recommendedName>
</protein>
<dbReference type="NCBIfam" id="TIGR03104">
    <property type="entry name" value="trio_amidotrans"/>
    <property type="match status" value="1"/>
</dbReference>
<dbReference type="EC" id="6.3.5.4" evidence="3"/>
<evidence type="ECO:0000259" key="9">
    <source>
        <dbReference type="PROSITE" id="PS51278"/>
    </source>
</evidence>
<dbReference type="PROSITE" id="PS51278">
    <property type="entry name" value="GATASE_TYPE_2"/>
    <property type="match status" value="1"/>
</dbReference>
<evidence type="ECO:0000256" key="3">
    <source>
        <dbReference type="ARBA" id="ARBA00012737"/>
    </source>
</evidence>
<dbReference type="Gene3D" id="3.60.20.10">
    <property type="entry name" value="Glutamine Phosphoribosylpyrophosphate, subunit 1, domain 1"/>
    <property type="match status" value="1"/>
</dbReference>
<dbReference type="InterPro" id="IPR017932">
    <property type="entry name" value="GATase_2_dom"/>
</dbReference>
<dbReference type="CDD" id="cd01991">
    <property type="entry name" value="Asn_synthase_B_C"/>
    <property type="match status" value="1"/>
</dbReference>
<dbReference type="CDD" id="cd00712">
    <property type="entry name" value="AsnB"/>
    <property type="match status" value="1"/>
</dbReference>
<evidence type="ECO:0000313" key="10">
    <source>
        <dbReference type="EMBL" id="WTQ79802.1"/>
    </source>
</evidence>
<feature type="domain" description="Glutamine amidotransferase type-2" evidence="9">
    <location>
        <begin position="2"/>
        <end position="214"/>
    </location>
</feature>
<evidence type="ECO:0000256" key="7">
    <source>
        <dbReference type="ARBA" id="ARBA00022962"/>
    </source>
</evidence>
<evidence type="ECO:0000256" key="1">
    <source>
        <dbReference type="ARBA" id="ARBA00005187"/>
    </source>
</evidence>
<dbReference type="SUPFAM" id="SSF52402">
    <property type="entry name" value="Adenine nucleotide alpha hydrolases-like"/>
    <property type="match status" value="1"/>
</dbReference>
<dbReference type="InterPro" id="IPR017535">
    <property type="entry name" value="Asparagine_synth"/>
</dbReference>
<proteinExistence type="inferred from homology"/>
<dbReference type="PIRSF" id="PIRSF001589">
    <property type="entry name" value="Asn_synthetase_glu-h"/>
    <property type="match status" value="1"/>
</dbReference>
<dbReference type="InterPro" id="IPR029055">
    <property type="entry name" value="Ntn_hydrolases_N"/>
</dbReference>
<keyword evidence="6" id="KW-0061">Asparagine biosynthesis</keyword>
<dbReference type="SUPFAM" id="SSF56235">
    <property type="entry name" value="N-terminal nucleophile aminohydrolases (Ntn hydrolases)"/>
    <property type="match status" value="1"/>
</dbReference>
<dbReference type="InterPro" id="IPR051786">
    <property type="entry name" value="ASN_synthetase/amidase"/>
</dbReference>
<dbReference type="Pfam" id="PF00733">
    <property type="entry name" value="Asn_synthase"/>
    <property type="match status" value="1"/>
</dbReference>
<dbReference type="EMBL" id="CP108164">
    <property type="protein sequence ID" value="WTQ79802.1"/>
    <property type="molecule type" value="Genomic_DNA"/>
</dbReference>
<dbReference type="InterPro" id="IPR006426">
    <property type="entry name" value="Asn_synth_AEB"/>
</dbReference>
<evidence type="ECO:0000256" key="2">
    <source>
        <dbReference type="ARBA" id="ARBA00005752"/>
    </source>
</evidence>
<sequence>MCGLSGEMRFDGTRPDLAAVERMNDRLAPRGPDGEGVWSRDAVALGHRRLKIIDLSERGAQPLTDTGQEITGVFNGCIYNYQELRAELTALGHRFRSTSDTEVLLAAYRQWGTACVDRLYGMFAFALVEHRTGRLVLGRDRLGIKPLYLAQTPGRLRFASSLPALLAAGDVDTSLDPAALHQYLSWHATVAAPRTVLAGVRKLPPATVRVVEPDGTYREHRYWQPSYTRRSEHAGMGAAEWRDAVLDALRTAVRRRMVADVPVGVLLSGGLDSSLIVALLADEGQRDLATFSVGFEAEGGDEGDEFRYSDLVAREFATDHQKFVVPSQRVSTALDAAVAAMSEPMMSHDVVAFHLLSEQVSRNVKVVQSGQGADEVFAGYHWYPELASAAREEEPRRYAETYFDRSHADLATMLHPDMLPQDDISGRFVQEHMAAPGAETALDAALRLDTHVMLVDDPVKRVDNMTMDWGLEARVPFLDHELVELAAACPPELKLADGGKGVLKEAGRKLLPREVVDRPKGYFPVPAITHMAGPVLERVREALGAPEAKRRGVFQESYVAELLAAPDRHRTKRGANALWQVALLEIWLQTHGI</sequence>
<evidence type="ECO:0000256" key="5">
    <source>
        <dbReference type="ARBA" id="ARBA00022840"/>
    </source>
</evidence>
<dbReference type="Pfam" id="PF13522">
    <property type="entry name" value="GATase_6"/>
    <property type="match status" value="1"/>
</dbReference>
<dbReference type="NCBIfam" id="TIGR01536">
    <property type="entry name" value="asn_synth_AEB"/>
    <property type="match status" value="1"/>
</dbReference>
<keyword evidence="4" id="KW-0547">Nucleotide-binding</keyword>
<dbReference type="Proteomes" id="UP001622557">
    <property type="component" value="Chromosome"/>
</dbReference>
<dbReference type="InterPro" id="IPR033738">
    <property type="entry name" value="AsnB_N"/>
</dbReference>
<dbReference type="InterPro" id="IPR014729">
    <property type="entry name" value="Rossmann-like_a/b/a_fold"/>
</dbReference>
<dbReference type="InterPro" id="IPR001962">
    <property type="entry name" value="Asn_synthase"/>
</dbReference>